<sequence length="245" mass="28503">MPFASFKNIQKRNARLHKERSQPAARSKLGPLPKKKDFILRARDDEAKRNRLRDLKRKALDKNEDEFYFAMHNSTLSAERGHIPLVDKKEYSDAELTELLSRDILYLRNELQIERSKIRELESRFSLLPADPSVTSRRMKPKRTIFVESVKEARAVKASLIAAASQAQASTSSASRDCEELTELQAAGYQELSARLKRAEELKVLIEKREAKQTLMRNMHLKRKLERKGTANRAPVYKFEFKRYK</sequence>
<feature type="compositionally biased region" description="Basic residues" evidence="6">
    <location>
        <begin position="9"/>
        <end position="18"/>
    </location>
</feature>
<dbReference type="PANTHER" id="PTHR12838">
    <property type="entry name" value="U3 SMALL NUCLEOLAR RNA-ASSOCIATED PROTEIN 11"/>
    <property type="match status" value="1"/>
</dbReference>
<keyword evidence="8" id="KW-1185">Reference proteome</keyword>
<reference evidence="7 8" key="1">
    <citation type="submission" date="2018-10" db="EMBL/GenBank/DDBJ databases">
        <authorList>
            <consortium name="Pathogen Informatics"/>
        </authorList>
    </citation>
    <scope>NUCLEOTIDE SEQUENCE [LARGE SCALE GENOMIC DNA]</scope>
</reference>
<feature type="region of interest" description="Disordered" evidence="6">
    <location>
        <begin position="1"/>
        <end position="35"/>
    </location>
</feature>
<gene>
    <name evidence="7" type="ORF">MCOS_LOCUS6471</name>
</gene>
<dbReference type="PIRSF" id="PIRSF015952">
    <property type="entry name" value="U3snoRNP11"/>
    <property type="match status" value="1"/>
</dbReference>
<dbReference type="InterPro" id="IPR007144">
    <property type="entry name" value="SSU_processome_Utp11"/>
</dbReference>
<organism evidence="7 8">
    <name type="scientific">Mesocestoides corti</name>
    <name type="common">Flatworm</name>
    <dbReference type="NCBI Taxonomy" id="53468"/>
    <lineage>
        <taxon>Eukaryota</taxon>
        <taxon>Metazoa</taxon>
        <taxon>Spiralia</taxon>
        <taxon>Lophotrochozoa</taxon>
        <taxon>Platyhelminthes</taxon>
        <taxon>Cestoda</taxon>
        <taxon>Eucestoda</taxon>
        <taxon>Cyclophyllidea</taxon>
        <taxon>Mesocestoididae</taxon>
        <taxon>Mesocestoides</taxon>
    </lineage>
</organism>
<evidence type="ECO:0000256" key="3">
    <source>
        <dbReference type="ARBA" id="ARBA00022552"/>
    </source>
</evidence>
<comment type="function">
    <text evidence="5">Involved in nucleolar processing of pre-18S ribosomal RNA.</text>
</comment>
<evidence type="ECO:0000313" key="8">
    <source>
        <dbReference type="Proteomes" id="UP000267029"/>
    </source>
</evidence>
<comment type="subunit">
    <text evidence="5">Component of the ribosomal small subunit (SSU) processome.</text>
</comment>
<dbReference type="PANTHER" id="PTHR12838:SF0">
    <property type="entry name" value="U3 SMALL NUCLEOLAR RNA-ASSOCIATED PROTEIN 11-RELATED"/>
    <property type="match status" value="1"/>
</dbReference>
<proteinExistence type="inferred from homology"/>
<dbReference type="EMBL" id="UXSR01005264">
    <property type="protein sequence ID" value="VDD80468.1"/>
    <property type="molecule type" value="Genomic_DNA"/>
</dbReference>
<accession>A0A0R3UGT5</accession>
<dbReference type="Pfam" id="PF03998">
    <property type="entry name" value="Utp11"/>
    <property type="match status" value="1"/>
</dbReference>
<name>A0A0R3UGT5_MESCO</name>
<keyword evidence="4 5" id="KW-0539">Nucleus</keyword>
<comment type="subcellular location">
    <subcellularLocation>
        <location evidence="1 5">Nucleus</location>
        <location evidence="1 5">Nucleolus</location>
    </subcellularLocation>
</comment>
<comment type="similarity">
    <text evidence="2 5">Belongs to the UTP11 family.</text>
</comment>
<dbReference type="AlphaFoldDB" id="A0A0R3UGT5"/>
<dbReference type="OrthoDB" id="29058at2759"/>
<evidence type="ECO:0000256" key="2">
    <source>
        <dbReference type="ARBA" id="ARBA00008105"/>
    </source>
</evidence>
<protein>
    <recommendedName>
        <fullName evidence="5">U3 small nucleolar RNA-associated protein 11</fullName>
        <shortName evidence="5">U3 snoRNA-associated protein 11</shortName>
    </recommendedName>
</protein>
<evidence type="ECO:0000256" key="5">
    <source>
        <dbReference type="PIRNR" id="PIRNR015952"/>
    </source>
</evidence>
<evidence type="ECO:0000256" key="6">
    <source>
        <dbReference type="SAM" id="MobiDB-lite"/>
    </source>
</evidence>
<evidence type="ECO:0000256" key="1">
    <source>
        <dbReference type="ARBA" id="ARBA00004604"/>
    </source>
</evidence>
<dbReference type="GO" id="GO:0032040">
    <property type="term" value="C:small-subunit processome"/>
    <property type="evidence" value="ECO:0007669"/>
    <property type="project" value="UniProtKB-UniRule"/>
</dbReference>
<dbReference type="GO" id="GO:0006364">
    <property type="term" value="P:rRNA processing"/>
    <property type="evidence" value="ECO:0007669"/>
    <property type="project" value="UniProtKB-UniRule"/>
</dbReference>
<dbReference type="STRING" id="53468.A0A0R3UGT5"/>
<dbReference type="Proteomes" id="UP000267029">
    <property type="component" value="Unassembled WGS sequence"/>
</dbReference>
<keyword evidence="3 5" id="KW-0698">rRNA processing</keyword>
<evidence type="ECO:0000256" key="4">
    <source>
        <dbReference type="ARBA" id="ARBA00023242"/>
    </source>
</evidence>
<evidence type="ECO:0000313" key="7">
    <source>
        <dbReference type="EMBL" id="VDD80468.1"/>
    </source>
</evidence>